<evidence type="ECO:0000256" key="3">
    <source>
        <dbReference type="ARBA" id="ARBA00011123"/>
    </source>
</evidence>
<keyword evidence="6 11" id="KW-0436">Ligase</keyword>
<organism evidence="13 14">
    <name type="scientific">Aureimonas altamirensis</name>
    <dbReference type="NCBI Taxonomy" id="370622"/>
    <lineage>
        <taxon>Bacteria</taxon>
        <taxon>Pseudomonadati</taxon>
        <taxon>Pseudomonadota</taxon>
        <taxon>Alphaproteobacteria</taxon>
        <taxon>Hyphomicrobiales</taxon>
        <taxon>Aurantimonadaceae</taxon>
        <taxon>Aureimonas</taxon>
    </lineage>
</organism>
<evidence type="ECO:0000256" key="6">
    <source>
        <dbReference type="ARBA" id="ARBA00022598"/>
    </source>
</evidence>
<dbReference type="RefSeq" id="WP_039190201.1">
    <property type="nucleotide sequence ID" value="NZ_JRFJ01000001.1"/>
</dbReference>
<evidence type="ECO:0000313" key="13">
    <source>
        <dbReference type="EMBL" id="KHJ56413.1"/>
    </source>
</evidence>
<sequence length="493" mass="52161">MTEPTSLTIAEARDALKARSLSAVELTDAYLAAIDAANPAFNAYVSVTADKARGMAQASDARLAAGTAGALEGIPLGVKDLFATEGEHTQAASHILDGFRPRYESTVTANLWADGAVMLGKLNMDEFAMGSSNETSHYGPVVNPWRAEGSNRNLVPGGSSGGSAAAVAAHLCAGATATDTGGSIRQPAAFTGTVGIKPTYGRCSRWGTVAFASSLDQAGPIARDVRDAAILLKSMASVDDKDTTSVDRPVPDYEASVGRSVKGMRIGIPREYRVEGMPEEIEALWQQGIAWLRDAGADIVDVTLPHTKYALPAYYIVAPAEASSNLARYDGVRYGLRVPGKDIASLYENTRAAGFGAEVKRRILIGTYVLSAGYYDAYYLRAQKIRTLIKQDFETVFADGVDALLTPATPSAAFAIGDEEMNSDPVKMYLNDVFTVTVNMAGLPGIAVPAGLSGQGTPLALQLIGRPFDEETLFATASVIEQAAGRFTPARWW</sequence>
<dbReference type="InterPro" id="IPR023631">
    <property type="entry name" value="Amidase_dom"/>
</dbReference>
<name>A0A0B1Q6D9_9HYPH</name>
<dbReference type="OrthoDB" id="9811471at2"/>
<keyword evidence="13" id="KW-0808">Transferase</keyword>
<dbReference type="GO" id="GO:0050567">
    <property type="term" value="F:glutaminyl-tRNA synthase (glutamine-hydrolyzing) activity"/>
    <property type="evidence" value="ECO:0007669"/>
    <property type="project" value="UniProtKB-UniRule"/>
</dbReference>
<feature type="active site" description="Acyl-ester intermediate" evidence="11">
    <location>
        <position position="183"/>
    </location>
</feature>
<dbReference type="InterPro" id="IPR020556">
    <property type="entry name" value="Amidase_CS"/>
</dbReference>
<comment type="function">
    <text evidence="1">Hydrolyzes indole-3-acetamide (IAM) into indole-3-acetic acid (IAA).</text>
</comment>
<reference evidence="13 14" key="1">
    <citation type="submission" date="2014-09" db="EMBL/GenBank/DDBJ databases">
        <title>Isolation and characterization of Aurantimonas altamirensis ON-56566 from clinical sample following a dog bite.</title>
        <authorList>
            <person name="Eshaghi A."/>
            <person name="Li A."/>
            <person name="Shahinas D."/>
            <person name="Bahn P."/>
            <person name="Kus J.V."/>
            <person name="Patel S.N."/>
        </authorList>
    </citation>
    <scope>NUCLEOTIDE SEQUENCE [LARGE SCALE GENOMIC DNA]</scope>
    <source>
        <strain evidence="13 14">ON-56566</strain>
    </source>
</reference>
<evidence type="ECO:0000256" key="9">
    <source>
        <dbReference type="ARBA" id="ARBA00022917"/>
    </source>
</evidence>
<keyword evidence="7 11" id="KW-0547">Nucleotide-binding</keyword>
<dbReference type="NCBIfam" id="TIGR00132">
    <property type="entry name" value="gatA"/>
    <property type="match status" value="1"/>
</dbReference>
<proteinExistence type="inferred from homology"/>
<comment type="catalytic activity">
    <reaction evidence="10 11">
        <text>L-glutamyl-tRNA(Gln) + L-glutamine + ATP + H2O = L-glutaminyl-tRNA(Gln) + L-glutamate + ADP + phosphate + H(+)</text>
        <dbReference type="Rhea" id="RHEA:17521"/>
        <dbReference type="Rhea" id="RHEA-COMP:9681"/>
        <dbReference type="Rhea" id="RHEA-COMP:9684"/>
        <dbReference type="ChEBI" id="CHEBI:15377"/>
        <dbReference type="ChEBI" id="CHEBI:15378"/>
        <dbReference type="ChEBI" id="CHEBI:29985"/>
        <dbReference type="ChEBI" id="CHEBI:30616"/>
        <dbReference type="ChEBI" id="CHEBI:43474"/>
        <dbReference type="ChEBI" id="CHEBI:58359"/>
        <dbReference type="ChEBI" id="CHEBI:78520"/>
        <dbReference type="ChEBI" id="CHEBI:78521"/>
        <dbReference type="ChEBI" id="CHEBI:456216"/>
        <dbReference type="EC" id="6.3.5.7"/>
    </reaction>
</comment>
<evidence type="ECO:0000256" key="7">
    <source>
        <dbReference type="ARBA" id="ARBA00022741"/>
    </source>
</evidence>
<comment type="similarity">
    <text evidence="2 11">Belongs to the amidase family. GatA subfamily.</text>
</comment>
<dbReference type="Proteomes" id="UP000030826">
    <property type="component" value="Unassembled WGS sequence"/>
</dbReference>
<dbReference type="GO" id="GO:0016740">
    <property type="term" value="F:transferase activity"/>
    <property type="evidence" value="ECO:0007669"/>
    <property type="project" value="UniProtKB-KW"/>
</dbReference>
<feature type="active site" description="Charge relay system" evidence="11">
    <location>
        <position position="159"/>
    </location>
</feature>
<dbReference type="InterPro" id="IPR036928">
    <property type="entry name" value="AS_sf"/>
</dbReference>
<dbReference type="AlphaFoldDB" id="A0A0B1Q6D9"/>
<dbReference type="PANTHER" id="PTHR11895">
    <property type="entry name" value="TRANSAMIDASE"/>
    <property type="match status" value="1"/>
</dbReference>
<comment type="function">
    <text evidence="11">Allows the formation of correctly charged Gln-tRNA(Gln) through the transamidation of misacylated Glu-tRNA(Gln) in organisms which lack glutaminyl-tRNA synthetase. The reaction takes place in the presence of glutamine and ATP through an activated gamma-phospho-Glu-tRNA(Gln).</text>
</comment>
<evidence type="ECO:0000259" key="12">
    <source>
        <dbReference type="Pfam" id="PF01425"/>
    </source>
</evidence>
<comment type="subunit">
    <text evidence="3 11">Heterotrimer of A, B and C subunits.</text>
</comment>
<accession>A0A0B1Q6D9</accession>
<evidence type="ECO:0000256" key="10">
    <source>
        <dbReference type="ARBA" id="ARBA00047407"/>
    </source>
</evidence>
<dbReference type="PANTHER" id="PTHR11895:SF151">
    <property type="entry name" value="GLUTAMYL-TRNA(GLN) AMIDOTRANSFERASE SUBUNIT A"/>
    <property type="match status" value="1"/>
</dbReference>
<keyword evidence="9 11" id="KW-0648">Protein biosynthesis</keyword>
<protein>
    <recommendedName>
        <fullName evidence="5 11">Glutamyl-tRNA(Gln) amidotransferase subunit A</fullName>
        <shortName evidence="11">Glu-ADT subunit A</shortName>
        <ecNumber evidence="4 11">6.3.5.7</ecNumber>
    </recommendedName>
</protein>
<dbReference type="GO" id="GO:0030956">
    <property type="term" value="C:glutamyl-tRNA(Gln) amidotransferase complex"/>
    <property type="evidence" value="ECO:0007669"/>
    <property type="project" value="InterPro"/>
</dbReference>
<keyword evidence="8 11" id="KW-0067">ATP-binding</keyword>
<dbReference type="InterPro" id="IPR004412">
    <property type="entry name" value="GatA"/>
</dbReference>
<dbReference type="HAMAP" id="MF_00120">
    <property type="entry name" value="GatA"/>
    <property type="match status" value="1"/>
</dbReference>
<dbReference type="EC" id="6.3.5.7" evidence="4 11"/>
<dbReference type="PROSITE" id="PS00571">
    <property type="entry name" value="AMIDASES"/>
    <property type="match status" value="1"/>
</dbReference>
<feature type="domain" description="Amidase" evidence="12">
    <location>
        <begin position="25"/>
        <end position="473"/>
    </location>
</feature>
<feature type="active site" description="Charge relay system" evidence="11">
    <location>
        <position position="79"/>
    </location>
</feature>
<evidence type="ECO:0000256" key="2">
    <source>
        <dbReference type="ARBA" id="ARBA00008069"/>
    </source>
</evidence>
<dbReference type="Gene3D" id="3.90.1300.10">
    <property type="entry name" value="Amidase signature (AS) domain"/>
    <property type="match status" value="1"/>
</dbReference>
<dbReference type="InterPro" id="IPR000120">
    <property type="entry name" value="Amidase"/>
</dbReference>
<evidence type="ECO:0000256" key="8">
    <source>
        <dbReference type="ARBA" id="ARBA00022840"/>
    </source>
</evidence>
<evidence type="ECO:0000256" key="4">
    <source>
        <dbReference type="ARBA" id="ARBA00012739"/>
    </source>
</evidence>
<dbReference type="STRING" id="370622.LA66_07735"/>
<evidence type="ECO:0000256" key="11">
    <source>
        <dbReference type="HAMAP-Rule" id="MF_00120"/>
    </source>
</evidence>
<gene>
    <name evidence="11 13" type="primary">gatA</name>
    <name evidence="13" type="ORF">LA66_07735</name>
</gene>
<comment type="caution">
    <text evidence="13">The sequence shown here is derived from an EMBL/GenBank/DDBJ whole genome shotgun (WGS) entry which is preliminary data.</text>
</comment>
<evidence type="ECO:0000256" key="5">
    <source>
        <dbReference type="ARBA" id="ARBA00014428"/>
    </source>
</evidence>
<dbReference type="EMBL" id="JRFJ01000001">
    <property type="protein sequence ID" value="KHJ56413.1"/>
    <property type="molecule type" value="Genomic_DNA"/>
</dbReference>
<dbReference type="GO" id="GO:0005524">
    <property type="term" value="F:ATP binding"/>
    <property type="evidence" value="ECO:0007669"/>
    <property type="project" value="UniProtKB-KW"/>
</dbReference>
<dbReference type="SUPFAM" id="SSF75304">
    <property type="entry name" value="Amidase signature (AS) enzymes"/>
    <property type="match status" value="1"/>
</dbReference>
<evidence type="ECO:0000313" key="14">
    <source>
        <dbReference type="Proteomes" id="UP000030826"/>
    </source>
</evidence>
<evidence type="ECO:0000256" key="1">
    <source>
        <dbReference type="ARBA" id="ARBA00003871"/>
    </source>
</evidence>
<dbReference type="Pfam" id="PF01425">
    <property type="entry name" value="Amidase"/>
    <property type="match status" value="1"/>
</dbReference>
<dbReference type="GO" id="GO:0006412">
    <property type="term" value="P:translation"/>
    <property type="evidence" value="ECO:0007669"/>
    <property type="project" value="UniProtKB-UniRule"/>
</dbReference>